<protein>
    <submittedName>
        <fullName evidence="1">Uncharacterized protein</fullName>
    </submittedName>
</protein>
<reference evidence="1 2" key="1">
    <citation type="journal article" date="2014" name="Nature">
        <title>The genome of Eucalyptus grandis.</title>
        <authorList>
            <person name="Myburg A.A."/>
            <person name="Grattapaglia D."/>
            <person name="Tuskan G.A."/>
            <person name="Hellsten U."/>
            <person name="Hayes R.D."/>
            <person name="Grimwood J."/>
            <person name="Jenkins J."/>
            <person name="Lindquist E."/>
            <person name="Tice H."/>
            <person name="Bauer D."/>
            <person name="Goodstein D.M."/>
            <person name="Dubchak I."/>
            <person name="Poliakov A."/>
            <person name="Mizrachi E."/>
            <person name="Kullan A.R."/>
            <person name="Hussey S.G."/>
            <person name="Pinard D."/>
            <person name="van der Merwe K."/>
            <person name="Singh P."/>
            <person name="van Jaarsveld I."/>
            <person name="Silva-Junior O.B."/>
            <person name="Togawa R.C."/>
            <person name="Pappas M.R."/>
            <person name="Faria D.A."/>
            <person name="Sansaloni C.P."/>
            <person name="Petroli C.D."/>
            <person name="Yang X."/>
            <person name="Ranjan P."/>
            <person name="Tschaplinski T.J."/>
            <person name="Ye C.Y."/>
            <person name="Li T."/>
            <person name="Sterck L."/>
            <person name="Vanneste K."/>
            <person name="Murat F."/>
            <person name="Soler M."/>
            <person name="Clemente H.S."/>
            <person name="Saidi N."/>
            <person name="Cassan-Wang H."/>
            <person name="Dunand C."/>
            <person name="Hefer C.A."/>
            <person name="Bornberg-Bauer E."/>
            <person name="Kersting A.R."/>
            <person name="Vining K."/>
            <person name="Amarasinghe V."/>
            <person name="Ranik M."/>
            <person name="Naithani S."/>
            <person name="Elser J."/>
            <person name="Boyd A.E."/>
            <person name="Liston A."/>
            <person name="Spatafora J.W."/>
            <person name="Dharmwardhana P."/>
            <person name="Raja R."/>
            <person name="Sullivan C."/>
            <person name="Romanel E."/>
            <person name="Alves-Ferreira M."/>
            <person name="Kulheim C."/>
            <person name="Foley W."/>
            <person name="Carocha V."/>
            <person name="Paiva J."/>
            <person name="Kudrna D."/>
            <person name="Brommonschenkel S.H."/>
            <person name="Pasquali G."/>
            <person name="Byrne M."/>
            <person name="Rigault P."/>
            <person name="Tibbits J."/>
            <person name="Spokevicius A."/>
            <person name="Jones R.C."/>
            <person name="Steane D.A."/>
            <person name="Vaillancourt R.E."/>
            <person name="Potts B.M."/>
            <person name="Joubert F."/>
            <person name="Barry K."/>
            <person name="Pappas G.J."/>
            <person name="Strauss S.H."/>
            <person name="Jaiswal P."/>
            <person name="Grima-Pettenati J."/>
            <person name="Salse J."/>
            <person name="Van de Peer Y."/>
            <person name="Rokhsar D.S."/>
            <person name="Schmutz J."/>
        </authorList>
    </citation>
    <scope>NUCLEOTIDE SEQUENCE [LARGE SCALE GENOMIC DNA]</scope>
    <source>
        <strain evidence="2">cv. BRASUZ1</strain>
        <tissue evidence="1">Leaf extractions</tissue>
    </source>
</reference>
<evidence type="ECO:0000313" key="1">
    <source>
        <dbReference type="EMBL" id="KAK3404221.1"/>
    </source>
</evidence>
<gene>
    <name evidence="1" type="ORF">EUGRSUZ_K00541</name>
</gene>
<accession>A0ACC3IQM6</accession>
<organism evidence="1 2">
    <name type="scientific">Eucalyptus grandis</name>
    <name type="common">Flooded gum</name>
    <dbReference type="NCBI Taxonomy" id="71139"/>
    <lineage>
        <taxon>Eukaryota</taxon>
        <taxon>Viridiplantae</taxon>
        <taxon>Streptophyta</taxon>
        <taxon>Embryophyta</taxon>
        <taxon>Tracheophyta</taxon>
        <taxon>Spermatophyta</taxon>
        <taxon>Magnoliopsida</taxon>
        <taxon>eudicotyledons</taxon>
        <taxon>Gunneridae</taxon>
        <taxon>Pentapetalae</taxon>
        <taxon>rosids</taxon>
        <taxon>malvids</taxon>
        <taxon>Myrtales</taxon>
        <taxon>Myrtaceae</taxon>
        <taxon>Myrtoideae</taxon>
        <taxon>Eucalypteae</taxon>
        <taxon>Eucalyptus</taxon>
    </lineage>
</organism>
<comment type="caution">
    <text evidence="1">The sequence shown here is derived from an EMBL/GenBank/DDBJ whole genome shotgun (WGS) entry which is preliminary data.</text>
</comment>
<dbReference type="EMBL" id="CM064445">
    <property type="protein sequence ID" value="KAK3404221.1"/>
    <property type="molecule type" value="Genomic_DNA"/>
</dbReference>
<dbReference type="Proteomes" id="UP000030711">
    <property type="component" value="Chromosome 11"/>
</dbReference>
<evidence type="ECO:0000313" key="2">
    <source>
        <dbReference type="Proteomes" id="UP000030711"/>
    </source>
</evidence>
<sequence length="211" mass="24370">MSMPKEPELVMKLRGGSVLGKKTILKNDHFPRCQNKRLSPQIDGAPNYRQADSLHLHGVAIPTIDGIRNVLKHIGAQIDGKGVRVLWISLCEEPVIYINGRPFVLRDEEKPLSNLELTGINRDRVEQMEDRLKEDIMMEAARYGNKILVTDELPDHQIVDQWEPVSHDSVKTPLEVSYVYQELHDEGYLVDYERVPLTDERHQRNKISMIW</sequence>
<name>A0ACC3IQM6_EUCGR</name>
<proteinExistence type="predicted"/>
<keyword evidence="2" id="KW-1185">Reference proteome</keyword>